<feature type="transmembrane region" description="Helical" evidence="1">
    <location>
        <begin position="114"/>
        <end position="135"/>
    </location>
</feature>
<keyword evidence="1" id="KW-0812">Transmembrane</keyword>
<evidence type="ECO:0000256" key="1">
    <source>
        <dbReference type="SAM" id="Phobius"/>
    </source>
</evidence>
<dbReference type="AlphaFoldDB" id="A0A284SBU3"/>
<keyword evidence="1" id="KW-1133">Transmembrane helix</keyword>
<sequence length="302" mass="33962">MTDIGMYTGILAVTLWNILINKCWQIRRALVVVIILLYALITISFAANWSFMPSAFIENGQNLWTVYLRLNNLNGSQTLSVYLAAGIISSMSTIITDLYMIWCCWMVWGQHWPIVLLPILSLIAATVSKIIDIYHGYTKAPFGIFPMLYISFILATTLWCTLLIIYRILTVTGVKRRAGSQLRIYRRFIEVLVESSALYSISLIVYLAFTIRNDFGLYYPDAIAAIAKGVAPTLLIGRAAVGHTRPEDDYDENTVSSLHFQAPSEVGTTSLQESTIESAVLEIDIEAQWQQSDELVVVVERT</sequence>
<reference evidence="3" key="1">
    <citation type="journal article" date="2017" name="Nat. Ecol. Evol.">
        <title>Genome expansion and lineage-specific genetic innovations in the forest pathogenic fungi Armillaria.</title>
        <authorList>
            <person name="Sipos G."/>
            <person name="Prasanna A.N."/>
            <person name="Walter M.C."/>
            <person name="O'Connor E."/>
            <person name="Balint B."/>
            <person name="Krizsan K."/>
            <person name="Kiss B."/>
            <person name="Hess J."/>
            <person name="Varga T."/>
            <person name="Slot J."/>
            <person name="Riley R."/>
            <person name="Boka B."/>
            <person name="Rigling D."/>
            <person name="Barry K."/>
            <person name="Lee J."/>
            <person name="Mihaltcheva S."/>
            <person name="LaButti K."/>
            <person name="Lipzen A."/>
            <person name="Waldron R."/>
            <person name="Moloney N.M."/>
            <person name="Sperisen C."/>
            <person name="Kredics L."/>
            <person name="Vagvoelgyi C."/>
            <person name="Patrignani A."/>
            <person name="Fitzpatrick D."/>
            <person name="Nagy I."/>
            <person name="Doyle S."/>
            <person name="Anderson J.B."/>
            <person name="Grigoriev I.V."/>
            <person name="Gueldener U."/>
            <person name="Muensterkoetter M."/>
            <person name="Nagy L.G."/>
        </authorList>
    </citation>
    <scope>NUCLEOTIDE SEQUENCE [LARGE SCALE GENOMIC DNA]</scope>
    <source>
        <strain evidence="3">C18/9</strain>
    </source>
</reference>
<evidence type="ECO:0000313" key="3">
    <source>
        <dbReference type="Proteomes" id="UP000219338"/>
    </source>
</evidence>
<keyword evidence="3" id="KW-1185">Reference proteome</keyword>
<dbReference type="OrthoDB" id="3021865at2759"/>
<name>A0A284SBU3_ARMOS</name>
<proteinExistence type="predicted"/>
<keyword evidence="1" id="KW-0472">Membrane</keyword>
<feature type="transmembrane region" description="Helical" evidence="1">
    <location>
        <begin position="31"/>
        <end position="51"/>
    </location>
</feature>
<feature type="transmembrane region" description="Helical" evidence="1">
    <location>
        <begin position="6"/>
        <end position="24"/>
    </location>
</feature>
<dbReference type="EMBL" id="FUEG01000060">
    <property type="protein sequence ID" value="SJL18456.1"/>
    <property type="molecule type" value="Genomic_DNA"/>
</dbReference>
<accession>A0A284SBU3</accession>
<organism evidence="2 3">
    <name type="scientific">Armillaria ostoyae</name>
    <name type="common">Armillaria root rot fungus</name>
    <dbReference type="NCBI Taxonomy" id="47428"/>
    <lineage>
        <taxon>Eukaryota</taxon>
        <taxon>Fungi</taxon>
        <taxon>Dikarya</taxon>
        <taxon>Basidiomycota</taxon>
        <taxon>Agaricomycotina</taxon>
        <taxon>Agaricomycetes</taxon>
        <taxon>Agaricomycetidae</taxon>
        <taxon>Agaricales</taxon>
        <taxon>Marasmiineae</taxon>
        <taxon>Physalacriaceae</taxon>
        <taxon>Armillaria</taxon>
    </lineage>
</organism>
<feature type="transmembrane region" description="Helical" evidence="1">
    <location>
        <begin position="147"/>
        <end position="170"/>
    </location>
</feature>
<protein>
    <submittedName>
        <fullName evidence="2">Uncharacterized protein</fullName>
    </submittedName>
</protein>
<gene>
    <name evidence="2" type="ORF">ARMOST_22045</name>
</gene>
<evidence type="ECO:0000313" key="2">
    <source>
        <dbReference type="EMBL" id="SJL18456.1"/>
    </source>
</evidence>
<dbReference type="Proteomes" id="UP000219338">
    <property type="component" value="Unassembled WGS sequence"/>
</dbReference>
<feature type="transmembrane region" description="Helical" evidence="1">
    <location>
        <begin position="79"/>
        <end position="102"/>
    </location>
</feature>
<feature type="transmembrane region" description="Helical" evidence="1">
    <location>
        <begin position="191"/>
        <end position="211"/>
    </location>
</feature>